<evidence type="ECO:0000259" key="5">
    <source>
        <dbReference type="PROSITE" id="PS51635"/>
    </source>
</evidence>
<dbReference type="GO" id="GO:0016042">
    <property type="term" value="P:lipid catabolic process"/>
    <property type="evidence" value="ECO:0007669"/>
    <property type="project" value="UniProtKB-UniRule"/>
</dbReference>
<feature type="short sequence motif" description="GXSXG" evidence="4">
    <location>
        <begin position="123"/>
        <end position="127"/>
    </location>
</feature>
<evidence type="ECO:0000256" key="2">
    <source>
        <dbReference type="ARBA" id="ARBA00022963"/>
    </source>
</evidence>
<evidence type="ECO:0000256" key="1">
    <source>
        <dbReference type="ARBA" id="ARBA00022801"/>
    </source>
</evidence>
<evidence type="ECO:0000313" key="7">
    <source>
        <dbReference type="Proteomes" id="UP000034883"/>
    </source>
</evidence>
<comment type="caution">
    <text evidence="4">Lacks conserved residue(s) required for the propagation of feature annotation.</text>
</comment>
<dbReference type="EMBL" id="CP011125">
    <property type="protein sequence ID" value="AKF08687.1"/>
    <property type="molecule type" value="Genomic_DNA"/>
</dbReference>
<feature type="short sequence motif" description="DGA/G" evidence="4">
    <location>
        <begin position="285"/>
        <end position="287"/>
    </location>
</feature>
<dbReference type="PROSITE" id="PS51635">
    <property type="entry name" value="PNPLA"/>
    <property type="match status" value="1"/>
</dbReference>
<dbReference type="PANTHER" id="PTHR14226">
    <property type="entry name" value="NEUROPATHY TARGET ESTERASE/SWISS CHEESE D.MELANOGASTER"/>
    <property type="match status" value="1"/>
</dbReference>
<proteinExistence type="predicted"/>
<dbReference type="InterPro" id="IPR050301">
    <property type="entry name" value="NTE"/>
</dbReference>
<dbReference type="AlphaFoldDB" id="A0A0F6W6F6"/>
<dbReference type="SUPFAM" id="SSF52151">
    <property type="entry name" value="FabD/lysophospholipase-like"/>
    <property type="match status" value="1"/>
</dbReference>
<dbReference type="PANTHER" id="PTHR14226:SF57">
    <property type="entry name" value="BLR7027 PROTEIN"/>
    <property type="match status" value="1"/>
</dbReference>
<dbReference type="InterPro" id="IPR002641">
    <property type="entry name" value="PNPLA_dom"/>
</dbReference>
<dbReference type="GO" id="GO:0016787">
    <property type="term" value="F:hydrolase activity"/>
    <property type="evidence" value="ECO:0007669"/>
    <property type="project" value="UniProtKB-UniRule"/>
</dbReference>
<evidence type="ECO:0000256" key="3">
    <source>
        <dbReference type="ARBA" id="ARBA00023098"/>
    </source>
</evidence>
<dbReference type="Pfam" id="PF01734">
    <property type="entry name" value="Patatin"/>
    <property type="match status" value="1"/>
</dbReference>
<keyword evidence="7" id="KW-1185">Reference proteome</keyword>
<dbReference type="STRING" id="927083.DB32_005836"/>
<dbReference type="Gene3D" id="3.40.1090.10">
    <property type="entry name" value="Cytosolic phospholipase A2 catalytic domain"/>
    <property type="match status" value="2"/>
</dbReference>
<sequence length="449" mass="48459">MLDARGDGLPLCRDAHERLFGRGALSGPVLPDRTIAVVDPGADGASAAFELGRRGVGQVLVAPELHDLFARVDAILAGRGRGRIALCLAGGGIEGLLWELGVLRALETCLVDRSLVDLDFFCGISAGSILGALLANGIGPDEILRALTGQGSARLEPIRRYELFDPDIGEVARRLAGLVRELLRGGAGPRGAVSSLARAVPPAVFAGKRLERWLERQLTSPGMSNRFSGLRRPLYVGATDQDTSEAMLFGAKTTPEVPVHLAARASSALVPFYAPVRIGNRWYVDGAFSRTTNMRVAVDEGATLVILVDPLVPVRAPTPGHVRARGGIYGTMQGLKALINGRFDKAVHAIRAMYPDVAFHLFRPEQDDMRVLAGSPMKVFYRREIEEIAYRTTLEQIATQHPTLSRDFALHGVRFRLPASAPRQVVPQDEEERALFDLEALGIEPGHVG</sequence>
<accession>A0A0F6W6F6</accession>
<name>A0A0F6W6F6_9BACT</name>
<reference evidence="6 7" key="1">
    <citation type="submission" date="2015-03" db="EMBL/GenBank/DDBJ databases">
        <title>Genome assembly of Sandaracinus amylolyticus DSM 53668.</title>
        <authorList>
            <person name="Sharma G."/>
            <person name="Subramanian S."/>
        </authorList>
    </citation>
    <scope>NUCLEOTIDE SEQUENCE [LARGE SCALE GENOMIC DNA]</scope>
    <source>
        <strain evidence="6 7">DSM 53668</strain>
    </source>
</reference>
<gene>
    <name evidence="6" type="ORF">DB32_005836</name>
</gene>
<feature type="domain" description="PNPLA" evidence="5">
    <location>
        <begin position="87"/>
        <end position="298"/>
    </location>
</feature>
<keyword evidence="1 4" id="KW-0378">Hydrolase</keyword>
<dbReference type="KEGG" id="samy:DB32_005836"/>
<feature type="active site" description="Nucleophile" evidence="4">
    <location>
        <position position="125"/>
    </location>
</feature>
<keyword evidence="2 4" id="KW-0442">Lipid degradation</keyword>
<evidence type="ECO:0000313" key="6">
    <source>
        <dbReference type="EMBL" id="AKF08687.1"/>
    </source>
</evidence>
<organism evidence="6 7">
    <name type="scientific">Sandaracinus amylolyticus</name>
    <dbReference type="NCBI Taxonomy" id="927083"/>
    <lineage>
        <taxon>Bacteria</taxon>
        <taxon>Pseudomonadati</taxon>
        <taxon>Myxococcota</taxon>
        <taxon>Polyangia</taxon>
        <taxon>Polyangiales</taxon>
        <taxon>Sandaracinaceae</taxon>
        <taxon>Sandaracinus</taxon>
    </lineage>
</organism>
<feature type="active site" description="Proton acceptor" evidence="4">
    <location>
        <position position="285"/>
    </location>
</feature>
<keyword evidence="3 4" id="KW-0443">Lipid metabolism</keyword>
<protein>
    <recommendedName>
        <fullName evidence="5">PNPLA domain-containing protein</fullName>
    </recommendedName>
</protein>
<evidence type="ECO:0000256" key="4">
    <source>
        <dbReference type="PROSITE-ProRule" id="PRU01161"/>
    </source>
</evidence>
<dbReference type="Proteomes" id="UP000034883">
    <property type="component" value="Chromosome"/>
</dbReference>
<dbReference type="InterPro" id="IPR016035">
    <property type="entry name" value="Acyl_Trfase/lysoPLipase"/>
</dbReference>